<evidence type="ECO:0000256" key="3">
    <source>
        <dbReference type="ARBA" id="ARBA00023163"/>
    </source>
</evidence>
<evidence type="ECO:0000259" key="4">
    <source>
        <dbReference type="PROSITE" id="PS50949"/>
    </source>
</evidence>
<evidence type="ECO:0000313" key="5">
    <source>
        <dbReference type="EMBL" id="KAA0013596.1"/>
    </source>
</evidence>
<keyword evidence="2" id="KW-0238">DNA-binding</keyword>
<dbReference type="GO" id="GO:0003700">
    <property type="term" value="F:DNA-binding transcription factor activity"/>
    <property type="evidence" value="ECO:0007669"/>
    <property type="project" value="InterPro"/>
</dbReference>
<dbReference type="SUPFAM" id="SSF46785">
    <property type="entry name" value="Winged helix' DNA-binding domain"/>
    <property type="match status" value="1"/>
</dbReference>
<comment type="caution">
    <text evidence="5">The sequence shown here is derived from an EMBL/GenBank/DDBJ whole genome shotgun (WGS) entry which is preliminary data.</text>
</comment>
<dbReference type="InterPro" id="IPR000524">
    <property type="entry name" value="Tscrpt_reg_HTH_GntR"/>
</dbReference>
<dbReference type="SMART" id="SM00895">
    <property type="entry name" value="FCD"/>
    <property type="match status" value="1"/>
</dbReference>
<dbReference type="PANTHER" id="PTHR43537">
    <property type="entry name" value="TRANSCRIPTIONAL REGULATOR, GNTR FAMILY"/>
    <property type="match status" value="1"/>
</dbReference>
<dbReference type="PRINTS" id="PR00035">
    <property type="entry name" value="HTHGNTR"/>
</dbReference>
<evidence type="ECO:0000256" key="1">
    <source>
        <dbReference type="ARBA" id="ARBA00023015"/>
    </source>
</evidence>
<dbReference type="Gene3D" id="1.20.120.530">
    <property type="entry name" value="GntR ligand-binding domain-like"/>
    <property type="match status" value="1"/>
</dbReference>
<evidence type="ECO:0000313" key="6">
    <source>
        <dbReference type="Proteomes" id="UP000486760"/>
    </source>
</evidence>
<keyword evidence="6" id="KW-1185">Reference proteome</keyword>
<dbReference type="CDD" id="cd07377">
    <property type="entry name" value="WHTH_GntR"/>
    <property type="match status" value="1"/>
</dbReference>
<dbReference type="EMBL" id="VTPY01000002">
    <property type="protein sequence ID" value="KAA0013596.1"/>
    <property type="molecule type" value="Genomic_DNA"/>
</dbReference>
<dbReference type="PROSITE" id="PS50949">
    <property type="entry name" value="HTH_GNTR"/>
    <property type="match status" value="1"/>
</dbReference>
<dbReference type="InterPro" id="IPR011711">
    <property type="entry name" value="GntR_C"/>
</dbReference>
<dbReference type="Proteomes" id="UP000486760">
    <property type="component" value="Unassembled WGS sequence"/>
</dbReference>
<protein>
    <submittedName>
        <fullName evidence="5">GntR family transcriptional regulator</fullName>
    </submittedName>
</protein>
<reference evidence="5 6" key="1">
    <citation type="submission" date="2019-08" db="EMBL/GenBank/DDBJ databases">
        <title>Bioinformatics analysis of the strain L3 and L5.</title>
        <authorList>
            <person name="Li X."/>
        </authorList>
    </citation>
    <scope>NUCLEOTIDE SEQUENCE [LARGE SCALE GENOMIC DNA]</scope>
    <source>
        <strain evidence="5 6">L5</strain>
    </source>
</reference>
<keyword evidence="3" id="KW-0804">Transcription</keyword>
<proteinExistence type="predicted"/>
<dbReference type="Pfam" id="PF07729">
    <property type="entry name" value="FCD"/>
    <property type="match status" value="1"/>
</dbReference>
<dbReference type="InterPro" id="IPR036388">
    <property type="entry name" value="WH-like_DNA-bd_sf"/>
</dbReference>
<dbReference type="SUPFAM" id="SSF48008">
    <property type="entry name" value="GntR ligand-binding domain-like"/>
    <property type="match status" value="1"/>
</dbReference>
<dbReference type="SMART" id="SM00345">
    <property type="entry name" value="HTH_GNTR"/>
    <property type="match status" value="1"/>
</dbReference>
<dbReference type="PANTHER" id="PTHR43537:SF5">
    <property type="entry name" value="UXU OPERON TRANSCRIPTIONAL REGULATOR"/>
    <property type="match status" value="1"/>
</dbReference>
<accession>A0A7V7KHK4</accession>
<dbReference type="InterPro" id="IPR036390">
    <property type="entry name" value="WH_DNA-bd_sf"/>
</dbReference>
<gene>
    <name evidence="5" type="ORF">F0A17_04325</name>
</gene>
<sequence>MSEAPYCTFQTLSLSEAVSTTPSKFLGGATVIQQRNLVEQVADYLTQAIISQRFAPGERLSEMQLARDLGVSRAPVREAARLLESRGLLVSQPRRGFFVRALDAGELNDVFDLRLCLERHALARLVTVFDAEKERALRRQIDIICNAATGDSDSRKIEEDLAFHRMVIAYADNRRLLKAFDDISHELRLCIALIGKTHADPDSIATSHWALLDALASGDPARCREAIDYHIGVARDYVVKGIGEA</sequence>
<dbReference type="Pfam" id="PF00392">
    <property type="entry name" value="GntR"/>
    <property type="match status" value="1"/>
</dbReference>
<keyword evidence="1" id="KW-0805">Transcription regulation</keyword>
<organism evidence="5 6">
    <name type="scientific">Billgrantia pellis</name>
    <dbReference type="NCBI Taxonomy" id="2606936"/>
    <lineage>
        <taxon>Bacteria</taxon>
        <taxon>Pseudomonadati</taxon>
        <taxon>Pseudomonadota</taxon>
        <taxon>Gammaproteobacteria</taxon>
        <taxon>Oceanospirillales</taxon>
        <taxon>Halomonadaceae</taxon>
        <taxon>Billgrantia</taxon>
    </lineage>
</organism>
<feature type="domain" description="HTH gntR-type" evidence="4">
    <location>
        <begin position="35"/>
        <end position="102"/>
    </location>
</feature>
<dbReference type="AlphaFoldDB" id="A0A7V7KHK4"/>
<dbReference type="Gene3D" id="1.10.10.10">
    <property type="entry name" value="Winged helix-like DNA-binding domain superfamily/Winged helix DNA-binding domain"/>
    <property type="match status" value="1"/>
</dbReference>
<dbReference type="InterPro" id="IPR008920">
    <property type="entry name" value="TF_FadR/GntR_C"/>
</dbReference>
<evidence type="ECO:0000256" key="2">
    <source>
        <dbReference type="ARBA" id="ARBA00023125"/>
    </source>
</evidence>
<name>A0A7V7KHK4_9GAMM</name>
<dbReference type="GO" id="GO:0003677">
    <property type="term" value="F:DNA binding"/>
    <property type="evidence" value="ECO:0007669"/>
    <property type="project" value="UniProtKB-KW"/>
</dbReference>